<dbReference type="EMBL" id="JAVDQK010000018">
    <property type="protein sequence ID" value="MDR6220834.1"/>
    <property type="molecule type" value="Genomic_DNA"/>
</dbReference>
<protein>
    <submittedName>
        <fullName evidence="1">Uncharacterized protein</fullName>
    </submittedName>
</protein>
<dbReference type="RefSeq" id="WP_309858084.1">
    <property type="nucleotide sequence ID" value="NZ_JAVDQJ010000017.1"/>
</dbReference>
<proteinExistence type="predicted"/>
<evidence type="ECO:0000313" key="2">
    <source>
        <dbReference type="Proteomes" id="UP001185331"/>
    </source>
</evidence>
<dbReference type="AlphaFoldDB" id="A0AAE4BQ33"/>
<organism evidence="1 2">
    <name type="scientific">Deinococcus soli</name>
    <name type="common">ex Cha et al. 2016</name>
    <dbReference type="NCBI Taxonomy" id="1309411"/>
    <lineage>
        <taxon>Bacteria</taxon>
        <taxon>Thermotogati</taxon>
        <taxon>Deinococcota</taxon>
        <taxon>Deinococci</taxon>
        <taxon>Deinococcales</taxon>
        <taxon>Deinococcaceae</taxon>
        <taxon>Deinococcus</taxon>
    </lineage>
</organism>
<comment type="caution">
    <text evidence="1">The sequence shown here is derived from an EMBL/GenBank/DDBJ whole genome shotgun (WGS) entry which is preliminary data.</text>
</comment>
<name>A0AAE4BQ33_9DEIO</name>
<accession>A0AAE4BQ33</accession>
<reference evidence="1" key="1">
    <citation type="submission" date="2023-07" db="EMBL/GenBank/DDBJ databases">
        <title>Sorghum-associated microbial communities from plants grown in Nebraska, USA.</title>
        <authorList>
            <person name="Schachtman D."/>
        </authorList>
    </citation>
    <scope>NUCLEOTIDE SEQUENCE</scope>
    <source>
        <strain evidence="1">BE330</strain>
    </source>
</reference>
<dbReference type="Proteomes" id="UP001185331">
    <property type="component" value="Unassembled WGS sequence"/>
</dbReference>
<evidence type="ECO:0000313" key="1">
    <source>
        <dbReference type="EMBL" id="MDR6220834.1"/>
    </source>
</evidence>
<sequence length="177" mass="19570">MNTVRWTREELLRAMKAYITRHAHVPTRAHYDRTRGAGPDARTITLRLGRWKGAWQTALTETIHASPGAPAGRLTLPSRPSPRGRARLALLQDLADAEAALRLGQLLIDANPKPSDLSVTCYVASLPEPHLVFHARQRGDRWAAHVTCPISALRAGPDPARRALRNLLHLNPDNLST</sequence>
<gene>
    <name evidence="1" type="ORF">J2Y00_004461</name>
</gene>